<dbReference type="GO" id="GO:0012505">
    <property type="term" value="C:endomembrane system"/>
    <property type="evidence" value="ECO:0007669"/>
    <property type="project" value="UniProtKB-SubCell"/>
</dbReference>
<feature type="transmembrane region" description="Helical" evidence="8">
    <location>
        <begin position="187"/>
        <end position="206"/>
    </location>
</feature>
<reference evidence="9 10" key="1">
    <citation type="submission" date="2018-12" db="EMBL/GenBank/DDBJ databases">
        <title>Venturia inaequalis Genome Resource.</title>
        <authorList>
            <person name="Lichtner F.J."/>
        </authorList>
    </citation>
    <scope>NUCLEOTIDE SEQUENCE [LARGE SCALE GENOMIC DNA]</scope>
    <source>
        <strain evidence="9 10">120213</strain>
    </source>
</reference>
<protein>
    <recommendedName>
        <fullName evidence="11">Purine transporter</fullName>
    </recommendedName>
</protein>
<keyword evidence="5 8" id="KW-1133">Transmembrane helix</keyword>
<dbReference type="EMBL" id="WNWS01000101">
    <property type="protein sequence ID" value="KAE9980581.1"/>
    <property type="molecule type" value="Genomic_DNA"/>
</dbReference>
<feature type="compositionally biased region" description="Basic and acidic residues" evidence="7">
    <location>
        <begin position="535"/>
        <end position="564"/>
    </location>
</feature>
<organism evidence="9 10">
    <name type="scientific">Venturia inaequalis</name>
    <name type="common">Apple scab fungus</name>
    <dbReference type="NCBI Taxonomy" id="5025"/>
    <lineage>
        <taxon>Eukaryota</taxon>
        <taxon>Fungi</taxon>
        <taxon>Dikarya</taxon>
        <taxon>Ascomycota</taxon>
        <taxon>Pezizomycotina</taxon>
        <taxon>Dothideomycetes</taxon>
        <taxon>Pleosporomycetidae</taxon>
        <taxon>Venturiales</taxon>
        <taxon>Venturiaceae</taxon>
        <taxon>Venturia</taxon>
    </lineage>
</organism>
<evidence type="ECO:0000256" key="3">
    <source>
        <dbReference type="ARBA" id="ARBA00022448"/>
    </source>
</evidence>
<keyword evidence="4 8" id="KW-0812">Transmembrane</keyword>
<comment type="similarity">
    <text evidence="2">Belongs to the nucleobase:cation symporter-2 (NCS2) (TC 2.A.40) family. Azg-like subfamily.</text>
</comment>
<evidence type="ECO:0000256" key="6">
    <source>
        <dbReference type="ARBA" id="ARBA00023136"/>
    </source>
</evidence>
<evidence type="ECO:0000313" key="10">
    <source>
        <dbReference type="Proteomes" id="UP000447873"/>
    </source>
</evidence>
<keyword evidence="6 8" id="KW-0472">Membrane</keyword>
<evidence type="ECO:0000256" key="7">
    <source>
        <dbReference type="SAM" id="MobiDB-lite"/>
    </source>
</evidence>
<dbReference type="InterPro" id="IPR045018">
    <property type="entry name" value="Azg-like"/>
</dbReference>
<gene>
    <name evidence="9" type="ORF">EG328_000218</name>
</gene>
<dbReference type="GO" id="GO:0015854">
    <property type="term" value="P:guanine transport"/>
    <property type="evidence" value="ECO:0007669"/>
    <property type="project" value="TreeGrafter"/>
</dbReference>
<dbReference type="GO" id="GO:0005886">
    <property type="term" value="C:plasma membrane"/>
    <property type="evidence" value="ECO:0007669"/>
    <property type="project" value="TreeGrafter"/>
</dbReference>
<dbReference type="Pfam" id="PF00860">
    <property type="entry name" value="Xan_ur_permease"/>
    <property type="match status" value="1"/>
</dbReference>
<accession>A0A8H3V1T7</accession>
<feature type="transmembrane region" description="Helical" evidence="8">
    <location>
        <begin position="366"/>
        <end position="390"/>
    </location>
</feature>
<feature type="region of interest" description="Disordered" evidence="7">
    <location>
        <begin position="533"/>
        <end position="583"/>
    </location>
</feature>
<evidence type="ECO:0008006" key="11">
    <source>
        <dbReference type="Google" id="ProtNLM"/>
    </source>
</evidence>
<evidence type="ECO:0000256" key="2">
    <source>
        <dbReference type="ARBA" id="ARBA00005697"/>
    </source>
</evidence>
<comment type="subcellular location">
    <subcellularLocation>
        <location evidence="1">Endomembrane system</location>
        <topology evidence="1">Multi-pass membrane protein</topology>
    </subcellularLocation>
</comment>
<feature type="transmembrane region" description="Helical" evidence="8">
    <location>
        <begin position="325"/>
        <end position="345"/>
    </location>
</feature>
<feature type="transmembrane region" description="Helical" evidence="8">
    <location>
        <begin position="149"/>
        <end position="167"/>
    </location>
</feature>
<dbReference type="PANTHER" id="PTHR43337:SF1">
    <property type="entry name" value="XANTHINE_URACIL PERMEASE C887.17-RELATED"/>
    <property type="match status" value="1"/>
</dbReference>
<feature type="transmembrane region" description="Helical" evidence="8">
    <location>
        <begin position="95"/>
        <end position="114"/>
    </location>
</feature>
<feature type="transmembrane region" description="Helical" evidence="8">
    <location>
        <begin position="262"/>
        <end position="279"/>
    </location>
</feature>
<dbReference type="Proteomes" id="UP000447873">
    <property type="component" value="Unassembled WGS sequence"/>
</dbReference>
<dbReference type="InterPro" id="IPR006043">
    <property type="entry name" value="NCS2"/>
</dbReference>
<dbReference type="GO" id="GO:0005345">
    <property type="term" value="F:purine nucleobase transmembrane transporter activity"/>
    <property type="evidence" value="ECO:0007669"/>
    <property type="project" value="TreeGrafter"/>
</dbReference>
<sequence>MTWVHKFNLRVAQSAFGKYFRLEGSGHPKERKGSFFFTEIRAGLATFFAMAYIISVNSAIVSQTGGTCVCPPTNSDLCVTDQEYLLCVQDVQRDLVTATAAISALTTFCMGLFANMPIALAPGMGLNAYFTYTVVGFHGSGMVPYRVALTAVFVEGLVFFGLTLIGLRQWLARAIPHSIKIATSVGIGLYLTIIGLTYSAGIGLIVGAQNTPVELAGCASQYKDAETGLCPDSQKMRNPTMWIGIFLSGLLVVLLQMYKVKGAIIIGILLVSIISWPRSTSVTYFPHTPLGDSSFDFFKKVVTFHPIKRILNAQDWNIGNHSGQFGLAFLTFLYVDILDATGTLYSMARFGNFINEHTQDFEHSTIAYSIDALGITIGSLLGTPPVTAYIESGAGIAEGGATGITSLITGLCFLVAVFFAPIFASIPPWATGPVLVIVGALMTVAVTGVNWRYPGDAIPAFITIAVMPFTYSIAYGLIGGIMSYIILNGTVKAIKVLSRGRIVPADEELKDPWTWRMEGGFFPPWIQRFTSKRKGGVDHDGHPVSEKDRASSGDAHVIDIEHKNGAGNSQTGEVSGLHGEKVA</sequence>
<dbReference type="PANTHER" id="PTHR43337">
    <property type="entry name" value="XANTHINE/URACIL PERMEASE C887.17-RELATED"/>
    <property type="match status" value="1"/>
</dbReference>
<feature type="transmembrane region" description="Helical" evidence="8">
    <location>
        <begin position="239"/>
        <end position="255"/>
    </location>
</feature>
<feature type="transmembrane region" description="Helical" evidence="8">
    <location>
        <begin position="457"/>
        <end position="487"/>
    </location>
</feature>
<evidence type="ECO:0000256" key="5">
    <source>
        <dbReference type="ARBA" id="ARBA00022989"/>
    </source>
</evidence>
<name>A0A8H3V1T7_VENIN</name>
<dbReference type="AlphaFoldDB" id="A0A8H3V1T7"/>
<keyword evidence="3" id="KW-0813">Transport</keyword>
<comment type="caution">
    <text evidence="9">The sequence shown here is derived from an EMBL/GenBank/DDBJ whole genome shotgun (WGS) entry which is preliminary data.</text>
</comment>
<proteinExistence type="inferred from homology"/>
<evidence type="ECO:0000313" key="9">
    <source>
        <dbReference type="EMBL" id="KAE9980581.1"/>
    </source>
</evidence>
<feature type="transmembrane region" description="Helical" evidence="8">
    <location>
        <begin position="430"/>
        <end position="451"/>
    </location>
</feature>
<evidence type="ECO:0000256" key="1">
    <source>
        <dbReference type="ARBA" id="ARBA00004127"/>
    </source>
</evidence>
<feature type="transmembrane region" description="Helical" evidence="8">
    <location>
        <begin position="402"/>
        <end position="423"/>
    </location>
</feature>
<evidence type="ECO:0000256" key="8">
    <source>
        <dbReference type="SAM" id="Phobius"/>
    </source>
</evidence>
<dbReference type="GO" id="GO:0015853">
    <property type="term" value="P:adenine transport"/>
    <property type="evidence" value="ECO:0007669"/>
    <property type="project" value="TreeGrafter"/>
</dbReference>
<evidence type="ECO:0000256" key="4">
    <source>
        <dbReference type="ARBA" id="ARBA00022692"/>
    </source>
</evidence>